<gene>
    <name evidence="6" type="ORF">HH800_08915</name>
</gene>
<accession>A0A6M4G7R0</accession>
<dbReference type="InterPro" id="IPR057326">
    <property type="entry name" value="KR_dom"/>
</dbReference>
<dbReference type="Pfam" id="PF13561">
    <property type="entry name" value="adh_short_C2"/>
    <property type="match status" value="1"/>
</dbReference>
<dbReference type="SUPFAM" id="SSF51735">
    <property type="entry name" value="NAD(P)-binding Rossmann-fold domains"/>
    <property type="match status" value="1"/>
</dbReference>
<comment type="catalytic activity">
    <reaction evidence="3">
        <text>2,5-dichlorocyclohexa-2,5-dien-1,4-diol + NAD(+) = 2,5-dichlorohydroquinone + NADH + H(+)</text>
        <dbReference type="Rhea" id="RHEA:15741"/>
        <dbReference type="ChEBI" id="CHEBI:15378"/>
        <dbReference type="ChEBI" id="CHEBI:27545"/>
        <dbReference type="ChEBI" id="CHEBI:28975"/>
        <dbReference type="ChEBI" id="CHEBI:57540"/>
        <dbReference type="ChEBI" id="CHEBI:57945"/>
    </reaction>
</comment>
<dbReference type="FunFam" id="3.40.50.720:FF:000084">
    <property type="entry name" value="Short-chain dehydrogenase reductase"/>
    <property type="match status" value="1"/>
</dbReference>
<dbReference type="RefSeq" id="WP_169860792.1">
    <property type="nucleotide sequence ID" value="NZ_CP053021.1"/>
</dbReference>
<feature type="domain" description="Ketoreductase" evidence="5">
    <location>
        <begin position="10"/>
        <end position="213"/>
    </location>
</feature>
<dbReference type="Proteomes" id="UP000502611">
    <property type="component" value="Chromosome"/>
</dbReference>
<evidence type="ECO:0000313" key="7">
    <source>
        <dbReference type="Proteomes" id="UP000502611"/>
    </source>
</evidence>
<dbReference type="PRINTS" id="PR00081">
    <property type="entry name" value="GDHRDH"/>
</dbReference>
<dbReference type="InterPro" id="IPR002347">
    <property type="entry name" value="SDR_fam"/>
</dbReference>
<evidence type="ECO:0000256" key="1">
    <source>
        <dbReference type="ARBA" id="ARBA00006484"/>
    </source>
</evidence>
<evidence type="ECO:0000313" key="6">
    <source>
        <dbReference type="EMBL" id="QJR02293.1"/>
    </source>
</evidence>
<protein>
    <submittedName>
        <fullName evidence="6">SDR family oxidoreductase</fullName>
    </submittedName>
</protein>
<dbReference type="EMBL" id="CP053021">
    <property type="protein sequence ID" value="QJR02293.1"/>
    <property type="molecule type" value="Genomic_DNA"/>
</dbReference>
<evidence type="ECO:0000256" key="4">
    <source>
        <dbReference type="SAM" id="MobiDB-lite"/>
    </source>
</evidence>
<evidence type="ECO:0000256" key="3">
    <source>
        <dbReference type="ARBA" id="ARBA00051383"/>
    </source>
</evidence>
<keyword evidence="2" id="KW-0560">Oxidoreductase</keyword>
<dbReference type="PRINTS" id="PR00080">
    <property type="entry name" value="SDRFAMILY"/>
</dbReference>
<feature type="region of interest" description="Disordered" evidence="4">
    <location>
        <begin position="193"/>
        <end position="213"/>
    </location>
</feature>
<dbReference type="PROSITE" id="PS00061">
    <property type="entry name" value="ADH_SHORT"/>
    <property type="match status" value="1"/>
</dbReference>
<dbReference type="GO" id="GO:0016491">
    <property type="term" value="F:oxidoreductase activity"/>
    <property type="evidence" value="ECO:0007669"/>
    <property type="project" value="UniProtKB-KW"/>
</dbReference>
<dbReference type="Gene3D" id="3.40.50.720">
    <property type="entry name" value="NAD(P)-binding Rossmann-like Domain"/>
    <property type="match status" value="1"/>
</dbReference>
<dbReference type="PANTHER" id="PTHR43669">
    <property type="entry name" value="5-KETO-D-GLUCONATE 5-REDUCTASE"/>
    <property type="match status" value="1"/>
</dbReference>
<dbReference type="SMART" id="SM00822">
    <property type="entry name" value="PKS_KR"/>
    <property type="match status" value="1"/>
</dbReference>
<dbReference type="AlphaFoldDB" id="A0A6M4G7R0"/>
<dbReference type="InterPro" id="IPR036291">
    <property type="entry name" value="NAD(P)-bd_dom_sf"/>
</dbReference>
<dbReference type="CDD" id="cd05233">
    <property type="entry name" value="SDR_c"/>
    <property type="match status" value="1"/>
</dbReference>
<reference evidence="6 7" key="1">
    <citation type="submission" date="2020-04" db="EMBL/GenBank/DDBJ databases">
        <title>The Whole Genome Analysis of High salt-tolerant Sphingobium yanoikuyae YC-XJ2 with Aryl organophosphorus flame retardants (aryl-OPFRs)-degrading capacity and characteristics of Related phosphotriesterase.</title>
        <authorList>
            <person name="Li X."/>
        </authorList>
    </citation>
    <scope>NUCLEOTIDE SEQUENCE [LARGE SCALE GENOMIC DNA]</scope>
    <source>
        <strain evidence="6 7">YC-XJ2</strain>
    </source>
</reference>
<comment type="similarity">
    <text evidence="1">Belongs to the short-chain dehydrogenases/reductases (SDR) family.</text>
</comment>
<evidence type="ECO:0000259" key="5">
    <source>
        <dbReference type="SMART" id="SM00822"/>
    </source>
</evidence>
<evidence type="ECO:0000256" key="2">
    <source>
        <dbReference type="ARBA" id="ARBA00023002"/>
    </source>
</evidence>
<organism evidence="6 7">
    <name type="scientific">Sphingobium yanoikuyae</name>
    <name type="common">Sphingomonas yanoikuyae</name>
    <dbReference type="NCBI Taxonomy" id="13690"/>
    <lineage>
        <taxon>Bacteria</taxon>
        <taxon>Pseudomonadati</taxon>
        <taxon>Pseudomonadota</taxon>
        <taxon>Alphaproteobacteria</taxon>
        <taxon>Sphingomonadales</taxon>
        <taxon>Sphingomonadaceae</taxon>
        <taxon>Sphingobium</taxon>
    </lineage>
</organism>
<dbReference type="InterPro" id="IPR020904">
    <property type="entry name" value="Sc_DH/Rdtase_CS"/>
</dbReference>
<proteinExistence type="inferred from homology"/>
<sequence length="285" mass="29802">MTLLIDLSGRTAVVTGGGGGIGRAIAIRLAEAGAHVAIGDIVTERCEETAARIRESGREALAFPLDVMDDDQVRALVAAVDAQFGRVDILVNNAGGVSRRMFADQSQRSWQRHIDINFTSMLTATHAVIPIMRRGGQGGAIVGVSSMGGSRAAPGFAVYAACKAAMESFTKSMALELSADGIRVNCIAPDHTVTPGNRGNRSGPVDPTSWAQPSPQIEDAMCRAIPLGREGVDMECGDAVAFLCSDLASYITGVTLPVDGGTMAASGWHRGTRGNWTLAEGLNFD</sequence>
<name>A0A6M4G7R0_SPHYA</name>
<dbReference type="PANTHER" id="PTHR43669:SF3">
    <property type="entry name" value="ALCOHOL DEHYDROGENASE, PUTATIVE (AFU_ORTHOLOGUE AFUA_3G03445)-RELATED"/>
    <property type="match status" value="1"/>
</dbReference>
<dbReference type="NCBIfam" id="NF005559">
    <property type="entry name" value="PRK07231.1"/>
    <property type="match status" value="1"/>
</dbReference>